<evidence type="ECO:0000313" key="2">
    <source>
        <dbReference type="Proteomes" id="UP000805193"/>
    </source>
</evidence>
<reference evidence="1 2" key="1">
    <citation type="journal article" date="2020" name="Cell">
        <title>Large-Scale Comparative Analyses of Tick Genomes Elucidate Their Genetic Diversity and Vector Capacities.</title>
        <authorList>
            <consortium name="Tick Genome and Microbiome Consortium (TIGMIC)"/>
            <person name="Jia N."/>
            <person name="Wang J."/>
            <person name="Shi W."/>
            <person name="Du L."/>
            <person name="Sun Y."/>
            <person name="Zhan W."/>
            <person name="Jiang J.F."/>
            <person name="Wang Q."/>
            <person name="Zhang B."/>
            <person name="Ji P."/>
            <person name="Bell-Sakyi L."/>
            <person name="Cui X.M."/>
            <person name="Yuan T.T."/>
            <person name="Jiang B.G."/>
            <person name="Yang W.F."/>
            <person name="Lam T.T."/>
            <person name="Chang Q.C."/>
            <person name="Ding S.J."/>
            <person name="Wang X.J."/>
            <person name="Zhu J.G."/>
            <person name="Ruan X.D."/>
            <person name="Zhao L."/>
            <person name="Wei J.T."/>
            <person name="Ye R.Z."/>
            <person name="Que T.C."/>
            <person name="Du C.H."/>
            <person name="Zhou Y.H."/>
            <person name="Cheng J.X."/>
            <person name="Dai P.F."/>
            <person name="Guo W.B."/>
            <person name="Han X.H."/>
            <person name="Huang E.J."/>
            <person name="Li L.F."/>
            <person name="Wei W."/>
            <person name="Gao Y.C."/>
            <person name="Liu J.Z."/>
            <person name="Shao H.Z."/>
            <person name="Wang X."/>
            <person name="Wang C.C."/>
            <person name="Yang T.C."/>
            <person name="Huo Q.B."/>
            <person name="Li W."/>
            <person name="Chen H.Y."/>
            <person name="Chen S.E."/>
            <person name="Zhou L.G."/>
            <person name="Ni X.B."/>
            <person name="Tian J.H."/>
            <person name="Sheng Y."/>
            <person name="Liu T."/>
            <person name="Pan Y.S."/>
            <person name="Xia L.Y."/>
            <person name="Li J."/>
            <person name="Zhao F."/>
            <person name="Cao W.C."/>
        </authorList>
    </citation>
    <scope>NUCLEOTIDE SEQUENCE [LARGE SCALE GENOMIC DNA]</scope>
    <source>
        <strain evidence="1">Iper-2018</strain>
    </source>
</reference>
<keyword evidence="2" id="KW-1185">Reference proteome</keyword>
<evidence type="ECO:0000313" key="1">
    <source>
        <dbReference type="EMBL" id="KAG0412937.1"/>
    </source>
</evidence>
<protein>
    <submittedName>
        <fullName evidence="1">Uncharacterized protein</fullName>
    </submittedName>
</protein>
<name>A0AC60P0V4_IXOPE</name>
<comment type="caution">
    <text evidence="1">The sequence shown here is derived from an EMBL/GenBank/DDBJ whole genome shotgun (WGS) entry which is preliminary data.</text>
</comment>
<dbReference type="EMBL" id="JABSTQ010011307">
    <property type="protein sequence ID" value="KAG0412937.1"/>
    <property type="molecule type" value="Genomic_DNA"/>
</dbReference>
<sequence>MEDPLYGLVLGNVDGVRRFDDPDGEWHGKRPTRSEEYKEEVSLRGTAEENETTEGLAVSEQKLRQDSEALKKN</sequence>
<proteinExistence type="predicted"/>
<gene>
    <name evidence="1" type="ORF">HPB47_009906</name>
</gene>
<accession>A0AC60P0V4</accession>
<dbReference type="Proteomes" id="UP000805193">
    <property type="component" value="Unassembled WGS sequence"/>
</dbReference>
<organism evidence="1 2">
    <name type="scientific">Ixodes persulcatus</name>
    <name type="common">Taiga tick</name>
    <dbReference type="NCBI Taxonomy" id="34615"/>
    <lineage>
        <taxon>Eukaryota</taxon>
        <taxon>Metazoa</taxon>
        <taxon>Ecdysozoa</taxon>
        <taxon>Arthropoda</taxon>
        <taxon>Chelicerata</taxon>
        <taxon>Arachnida</taxon>
        <taxon>Acari</taxon>
        <taxon>Parasitiformes</taxon>
        <taxon>Ixodida</taxon>
        <taxon>Ixodoidea</taxon>
        <taxon>Ixodidae</taxon>
        <taxon>Ixodinae</taxon>
        <taxon>Ixodes</taxon>
    </lineage>
</organism>